<sequence>MRYFFILCISLFLNPYLLGSDFSQKKIIKMKGESDHFELIDLNQKFLNPKLDEQKSLFDSSILLKKESNIKSKNKNFAIALTFRENFAYFLENFKVDAKNFSRSFSKNFINNLKLNLANRTANNLYQNSKTLLLSSKDAKLVNISAFLKEEKDKSKIYTEFITYLAIINLQDFYINSTNYFITKTQEGVAKINFKLLSTSNGKILVAKNIKLKLALKGKNTKENYQDIIKQMPKMLAQAIDKEIYKLKLDKLK</sequence>
<evidence type="ECO:0000313" key="2">
    <source>
        <dbReference type="Proteomes" id="UP000286095"/>
    </source>
</evidence>
<evidence type="ECO:0000313" key="1">
    <source>
        <dbReference type="EMBL" id="RQD86023.1"/>
    </source>
</evidence>
<dbReference type="AlphaFoldDB" id="A0A424YYM4"/>
<organism evidence="1 2">
    <name type="scientific">Campylobacter hepaticus</name>
    <dbReference type="NCBI Taxonomy" id="1813019"/>
    <lineage>
        <taxon>Bacteria</taxon>
        <taxon>Pseudomonadati</taxon>
        <taxon>Campylobacterota</taxon>
        <taxon>Epsilonproteobacteria</taxon>
        <taxon>Campylobacterales</taxon>
        <taxon>Campylobacteraceae</taxon>
        <taxon>Campylobacter</taxon>
    </lineage>
</organism>
<dbReference type="STRING" id="1813019.A2J15_07315"/>
<dbReference type="RefSeq" id="WP_124134692.1">
    <property type="nucleotide sequence ID" value="NZ_QURW01000026.1"/>
</dbReference>
<name>A0A424YYM4_9BACT</name>
<protein>
    <submittedName>
        <fullName evidence="1">Uncharacterized protein</fullName>
    </submittedName>
</protein>
<comment type="caution">
    <text evidence="1">The sequence shown here is derived from an EMBL/GenBank/DDBJ whole genome shotgun (WGS) entry which is preliminary data.</text>
</comment>
<accession>A0A424YYM4</accession>
<dbReference type="EMBL" id="QURW01000026">
    <property type="protein sequence ID" value="RQD86023.1"/>
    <property type="molecule type" value="Genomic_DNA"/>
</dbReference>
<proteinExistence type="predicted"/>
<reference evidence="1 2" key="1">
    <citation type="submission" date="2018-08" db="EMBL/GenBank/DDBJ databases">
        <title>Survival mechanisms of Campylobacter hepaticus identified by genomic analysis and comparative transcriptomic analysis of in vivo and in vitro derived bacteria.</title>
        <authorList>
            <person name="Van T.T.H."/>
            <person name="Moore R.J."/>
        </authorList>
    </citation>
    <scope>NUCLEOTIDE SEQUENCE [LARGE SCALE GENOMIC DNA]</scope>
    <source>
        <strain evidence="1 2">54L</strain>
    </source>
</reference>
<gene>
    <name evidence="1" type="ORF">DZD40_07275</name>
</gene>
<dbReference type="Proteomes" id="UP000286095">
    <property type="component" value="Unassembled WGS sequence"/>
</dbReference>